<comment type="subcellular location">
    <subcellularLocation>
        <location evidence="1">Membrane</location>
        <topology evidence="1">Single-pass membrane protein</topology>
    </subcellularLocation>
</comment>
<dbReference type="Pfam" id="PF07714">
    <property type="entry name" value="PK_Tyr_Ser-Thr"/>
    <property type="match status" value="1"/>
</dbReference>
<dbReference type="Pfam" id="PF08276">
    <property type="entry name" value="PAN_2"/>
    <property type="match status" value="1"/>
</dbReference>
<dbReference type="CDD" id="cd01098">
    <property type="entry name" value="PAN_AP_plant"/>
    <property type="match status" value="1"/>
</dbReference>
<dbReference type="Gramene" id="LPERR01G34730.1">
    <property type="protein sequence ID" value="LPERR01G34730.1"/>
    <property type="gene ID" value="LPERR01G34730"/>
</dbReference>
<dbReference type="EnsemblPlants" id="LPERR01G34730.1">
    <property type="protein sequence ID" value="LPERR01G34730.1"/>
    <property type="gene ID" value="LPERR01G34730"/>
</dbReference>
<evidence type="ECO:0000259" key="9">
    <source>
        <dbReference type="PROSITE" id="PS50948"/>
    </source>
</evidence>
<accession>A0A0D9V8W7</accession>
<dbReference type="PANTHER" id="PTHR47974">
    <property type="entry name" value="OS07G0415500 PROTEIN"/>
    <property type="match status" value="1"/>
</dbReference>
<evidence type="ECO:0000313" key="10">
    <source>
        <dbReference type="EnsemblPlants" id="LPERR01G34730.1"/>
    </source>
</evidence>
<dbReference type="GO" id="GO:0048544">
    <property type="term" value="P:recognition of pollen"/>
    <property type="evidence" value="ECO:0007669"/>
    <property type="project" value="InterPro"/>
</dbReference>
<dbReference type="Pfam" id="PF00069">
    <property type="entry name" value="Pkinase"/>
    <property type="match status" value="1"/>
</dbReference>
<evidence type="ECO:0008006" key="12">
    <source>
        <dbReference type="Google" id="ProtNLM"/>
    </source>
</evidence>
<dbReference type="Gene3D" id="3.30.200.20">
    <property type="entry name" value="Phosphorylase Kinase, domain 1"/>
    <property type="match status" value="1"/>
</dbReference>
<dbReference type="GO" id="GO:0005524">
    <property type="term" value="F:ATP binding"/>
    <property type="evidence" value="ECO:0007669"/>
    <property type="project" value="InterPro"/>
</dbReference>
<feature type="region of interest" description="Disordered" evidence="7">
    <location>
        <begin position="676"/>
        <end position="699"/>
    </location>
</feature>
<dbReference type="InterPro" id="IPR003609">
    <property type="entry name" value="Pan_app"/>
</dbReference>
<dbReference type="PROSITE" id="PS50948">
    <property type="entry name" value="PAN"/>
    <property type="match status" value="1"/>
</dbReference>
<feature type="domain" description="Apple" evidence="9">
    <location>
        <begin position="204"/>
        <end position="285"/>
    </location>
</feature>
<organism evidence="10 11">
    <name type="scientific">Leersia perrieri</name>
    <dbReference type="NCBI Taxonomy" id="77586"/>
    <lineage>
        <taxon>Eukaryota</taxon>
        <taxon>Viridiplantae</taxon>
        <taxon>Streptophyta</taxon>
        <taxon>Embryophyta</taxon>
        <taxon>Tracheophyta</taxon>
        <taxon>Spermatophyta</taxon>
        <taxon>Magnoliopsida</taxon>
        <taxon>Liliopsida</taxon>
        <taxon>Poales</taxon>
        <taxon>Poaceae</taxon>
        <taxon>BOP clade</taxon>
        <taxon>Oryzoideae</taxon>
        <taxon>Oryzeae</taxon>
        <taxon>Oryzinae</taxon>
        <taxon>Leersia</taxon>
    </lineage>
</organism>
<dbReference type="InterPro" id="IPR001245">
    <property type="entry name" value="Ser-Thr/Tyr_kinase_cat_dom"/>
</dbReference>
<keyword evidence="4" id="KW-1133">Transmembrane helix</keyword>
<dbReference type="Pfam" id="PF00954">
    <property type="entry name" value="S_locus_glycop"/>
    <property type="match status" value="1"/>
</dbReference>
<feature type="region of interest" description="Disordered" evidence="7">
    <location>
        <begin position="733"/>
        <end position="756"/>
    </location>
</feature>
<keyword evidence="3" id="KW-0732">Signal</keyword>
<dbReference type="SMART" id="SM00473">
    <property type="entry name" value="PAN_AP"/>
    <property type="match status" value="1"/>
</dbReference>
<keyword evidence="2" id="KW-0812">Transmembrane</keyword>
<evidence type="ECO:0000259" key="8">
    <source>
        <dbReference type="PROSITE" id="PS50011"/>
    </source>
</evidence>
<keyword evidence="5" id="KW-0472">Membrane</keyword>
<feature type="domain" description="Protein kinase" evidence="8">
    <location>
        <begin position="324"/>
        <end position="560"/>
    </location>
</feature>
<dbReference type="InterPro" id="IPR011009">
    <property type="entry name" value="Kinase-like_dom_sf"/>
</dbReference>
<reference evidence="11" key="2">
    <citation type="submission" date="2013-12" db="EMBL/GenBank/DDBJ databases">
        <authorList>
            <person name="Yu Y."/>
            <person name="Lee S."/>
            <person name="de Baynast K."/>
            <person name="Wissotski M."/>
            <person name="Liu L."/>
            <person name="Talag J."/>
            <person name="Goicoechea J."/>
            <person name="Angelova A."/>
            <person name="Jetty R."/>
            <person name="Kudrna D."/>
            <person name="Golser W."/>
            <person name="Rivera L."/>
            <person name="Zhang J."/>
            <person name="Wing R."/>
        </authorList>
    </citation>
    <scope>NUCLEOTIDE SEQUENCE</scope>
</reference>
<sequence length="756" mass="82948">MVSVLLDTRNLNLVIKTAVQCFCNKISLNKVTGVLERLISWKNLGDPAPGMFSVEIDPAGSNQYFISRNNSVVYWNTGNWTGSSAVTCYTYPNTPYTYKFVNNENEMYFTYNVTDDRVLSRNIIGVSGQTESLVWVESAQAWVLYFSQPKASCGVYGLCGVNSKCSGSALSSCNCLKGFSIRDPNSWNIGDQTAGCRRNVMLQCGSKSSAGGQQDRFYAIGSVKLPDKAQSIEATSIHNCQLACLNNCSCTAYSYNGTCSVWYSELVNLQGSNNGSMDSIYIRLAASELPNSRTKKWRRWISVTNHNDGSLITFKYNDLQFLTNNFSERMGVGSFGSVFKGALPDTTAIAVKKLEGVRQGEKQFWAEVSTIRTIHHINLIRLLDHHLFGSSGVSLSWSTRHQIATGIAKGLAYLHEKCRDCIIHCDIKPHNTLLDSSFTPKVADFGMAKLLGRDFSRVLTSMRGTIGYLAPEWISVRRSQPRQMRNGMHGDSFFPVLVVRELVEGEVHKLFDSELNDDVNLGELEIMCKVACWCFQDSESSRPTMGEIVQILGGLVHVEMPPVLRYLQVLAQGVKQYEISSQMNQATTGVLVIDGGEGGTGRATTIAEIVSDERVVALFDGPRKSRKRRRIGDIDEIELEVAVPDAISRSSIVVDPASSSSSPSLNHGGFSVFDMLAPPIHPPAGAQQPPLTHPAQAPRLTTTPQLGAQQQQPPNPTLFLPARHVETAPACGRSSADLENGLLDPLLNEDGQARGI</sequence>
<name>A0A0D9V8W7_9ORYZ</name>
<dbReference type="GO" id="GO:0004672">
    <property type="term" value="F:protein kinase activity"/>
    <property type="evidence" value="ECO:0007669"/>
    <property type="project" value="InterPro"/>
</dbReference>
<keyword evidence="11" id="KW-1185">Reference proteome</keyword>
<dbReference type="PANTHER" id="PTHR47974:SF19">
    <property type="entry name" value="RECEPTOR-LIKE SERINE_THREONINE-PROTEIN KINASE"/>
    <property type="match status" value="1"/>
</dbReference>
<dbReference type="SMART" id="SM00220">
    <property type="entry name" value="S_TKc"/>
    <property type="match status" value="1"/>
</dbReference>
<evidence type="ECO:0000256" key="4">
    <source>
        <dbReference type="ARBA" id="ARBA00022989"/>
    </source>
</evidence>
<evidence type="ECO:0000256" key="5">
    <source>
        <dbReference type="ARBA" id="ARBA00023136"/>
    </source>
</evidence>
<evidence type="ECO:0000256" key="6">
    <source>
        <dbReference type="ARBA" id="ARBA00023157"/>
    </source>
</evidence>
<evidence type="ECO:0000256" key="3">
    <source>
        <dbReference type="ARBA" id="ARBA00022729"/>
    </source>
</evidence>
<dbReference type="eggNOG" id="ENOG502QUMK">
    <property type="taxonomic scope" value="Eukaryota"/>
</dbReference>
<dbReference type="InterPro" id="IPR000858">
    <property type="entry name" value="S_locus_glycoprot_dom"/>
</dbReference>
<evidence type="ECO:0000256" key="1">
    <source>
        <dbReference type="ARBA" id="ARBA00004167"/>
    </source>
</evidence>
<dbReference type="FunFam" id="1.10.510.10:FF:001424">
    <property type="entry name" value="Protein kinase superfamily protein"/>
    <property type="match status" value="1"/>
</dbReference>
<dbReference type="AlphaFoldDB" id="A0A0D9V8W7"/>
<evidence type="ECO:0000313" key="11">
    <source>
        <dbReference type="Proteomes" id="UP000032180"/>
    </source>
</evidence>
<dbReference type="Gene3D" id="1.10.510.10">
    <property type="entry name" value="Transferase(Phosphotransferase) domain 1"/>
    <property type="match status" value="1"/>
</dbReference>
<dbReference type="GO" id="GO:0016020">
    <property type="term" value="C:membrane"/>
    <property type="evidence" value="ECO:0007669"/>
    <property type="project" value="UniProtKB-SubCell"/>
</dbReference>
<dbReference type="SUPFAM" id="SSF56112">
    <property type="entry name" value="Protein kinase-like (PK-like)"/>
    <property type="match status" value="1"/>
</dbReference>
<reference evidence="10" key="3">
    <citation type="submission" date="2015-04" db="UniProtKB">
        <authorList>
            <consortium name="EnsemblPlants"/>
        </authorList>
    </citation>
    <scope>IDENTIFICATION</scope>
</reference>
<keyword evidence="6" id="KW-1015">Disulfide bond</keyword>
<reference evidence="10 11" key="1">
    <citation type="submission" date="2012-08" db="EMBL/GenBank/DDBJ databases">
        <title>Oryza genome evolution.</title>
        <authorList>
            <person name="Wing R.A."/>
        </authorList>
    </citation>
    <scope>NUCLEOTIDE SEQUENCE</scope>
</reference>
<protein>
    <recommendedName>
        <fullName evidence="12">Receptor-like serine/threonine-protein kinase</fullName>
    </recommendedName>
</protein>
<dbReference type="InterPro" id="IPR008271">
    <property type="entry name" value="Ser/Thr_kinase_AS"/>
</dbReference>
<proteinExistence type="predicted"/>
<dbReference type="STRING" id="77586.A0A0D9V8W7"/>
<dbReference type="PROSITE" id="PS00108">
    <property type="entry name" value="PROTEIN_KINASE_ST"/>
    <property type="match status" value="1"/>
</dbReference>
<evidence type="ECO:0000256" key="2">
    <source>
        <dbReference type="ARBA" id="ARBA00022692"/>
    </source>
</evidence>
<evidence type="ECO:0000256" key="7">
    <source>
        <dbReference type="SAM" id="MobiDB-lite"/>
    </source>
</evidence>
<dbReference type="HOGENOM" id="CLU_000288_116_2_1"/>
<dbReference type="InterPro" id="IPR000719">
    <property type="entry name" value="Prot_kinase_dom"/>
</dbReference>
<dbReference type="Proteomes" id="UP000032180">
    <property type="component" value="Chromosome 1"/>
</dbReference>
<dbReference type="PROSITE" id="PS50011">
    <property type="entry name" value="PROTEIN_KINASE_DOM"/>
    <property type="match status" value="1"/>
</dbReference>